<dbReference type="Proteomes" id="UP001144205">
    <property type="component" value="Unassembled WGS sequence"/>
</dbReference>
<evidence type="ECO:0000313" key="2">
    <source>
        <dbReference type="EMBL" id="GKY89595.1"/>
    </source>
</evidence>
<gene>
    <name evidence="2" type="ORF">STA1M1_34640</name>
</gene>
<organism evidence="2 3">
    <name type="scientific">Sinisalibacter aestuarii</name>
    <dbReference type="NCBI Taxonomy" id="2949426"/>
    <lineage>
        <taxon>Bacteria</taxon>
        <taxon>Pseudomonadati</taxon>
        <taxon>Pseudomonadota</taxon>
        <taxon>Alphaproteobacteria</taxon>
        <taxon>Rhodobacterales</taxon>
        <taxon>Roseobacteraceae</taxon>
        <taxon>Sinisalibacter</taxon>
    </lineage>
</organism>
<evidence type="ECO:0000313" key="3">
    <source>
        <dbReference type="Proteomes" id="UP001144205"/>
    </source>
</evidence>
<dbReference type="InterPro" id="IPR042099">
    <property type="entry name" value="ANL_N_sf"/>
</dbReference>
<dbReference type="SUPFAM" id="SSF56801">
    <property type="entry name" value="Acetyl-CoA synthetase-like"/>
    <property type="match status" value="1"/>
</dbReference>
<evidence type="ECO:0000259" key="1">
    <source>
        <dbReference type="Pfam" id="PF00501"/>
    </source>
</evidence>
<dbReference type="RefSeq" id="WP_281843618.1">
    <property type="nucleotide sequence ID" value="NZ_BROH01000013.1"/>
</dbReference>
<protein>
    <recommendedName>
        <fullName evidence="1">AMP-dependent synthetase/ligase domain-containing protein</fullName>
    </recommendedName>
</protein>
<dbReference type="PANTHER" id="PTHR24096">
    <property type="entry name" value="LONG-CHAIN-FATTY-ACID--COA LIGASE"/>
    <property type="match status" value="1"/>
</dbReference>
<proteinExistence type="predicted"/>
<dbReference type="Pfam" id="PF00501">
    <property type="entry name" value="AMP-binding"/>
    <property type="match status" value="1"/>
</dbReference>
<keyword evidence="3" id="KW-1185">Reference proteome</keyword>
<sequence>MQHPPDTALPRPEADTLAGFAAHWATIQGNAPALGPLSWADLDAAIRAHKVSGPVVAVPGDELATTLPHALAALGSAAALLAPAQPTKRARPGELILPLHLAGGEELVRYAETGLAAMGRALARRYHLAPNDRIWLDGALTEPASWLILAAALYAGCPVSLDPEGATIAWQLNGGTPCTSAALRLIHLRAGRDTLAELQRSRPDLTVVNGLALAQAGGLPLCSDPRDPAATVAATMGRPLHGMEVMIVDPRTGMDMLLYETGEVWLRGPGVMAGYANGIAPFEPARFLRTGILGFLDSEGRLVLSRTEEEALLGAA</sequence>
<reference evidence="2" key="1">
    <citation type="journal article" date="2023" name="Int. J. Syst. Evol. Microbiol.">
        <title>Sinisalibacter aestuarii sp. nov., isolated from estuarine sediment of the Arakawa River.</title>
        <authorList>
            <person name="Arafat S.T."/>
            <person name="Hirano S."/>
            <person name="Sato A."/>
            <person name="Takeuchi K."/>
            <person name="Yasuda T."/>
            <person name="Terahara T."/>
            <person name="Hamada M."/>
            <person name="Kobayashi T."/>
        </authorList>
    </citation>
    <scope>NUCLEOTIDE SEQUENCE</scope>
    <source>
        <strain evidence="2">B-399</strain>
    </source>
</reference>
<dbReference type="InterPro" id="IPR000873">
    <property type="entry name" value="AMP-dep_synth/lig_dom"/>
</dbReference>
<name>A0ABQ5LXA1_9RHOB</name>
<accession>A0ABQ5LXA1</accession>
<dbReference type="Gene3D" id="3.40.50.12780">
    <property type="entry name" value="N-terminal domain of ligase-like"/>
    <property type="match status" value="1"/>
</dbReference>
<feature type="domain" description="AMP-dependent synthetase/ligase" evidence="1">
    <location>
        <begin position="197"/>
        <end position="275"/>
    </location>
</feature>
<dbReference type="EMBL" id="BROH01000013">
    <property type="protein sequence ID" value="GKY89595.1"/>
    <property type="molecule type" value="Genomic_DNA"/>
</dbReference>
<comment type="caution">
    <text evidence="2">The sequence shown here is derived from an EMBL/GenBank/DDBJ whole genome shotgun (WGS) entry which is preliminary data.</text>
</comment>